<gene>
    <name evidence="3" type="primary">LOC106178208</name>
</gene>
<dbReference type="InterPro" id="IPR041667">
    <property type="entry name" value="Cupin_8"/>
</dbReference>
<keyword evidence="2" id="KW-1185">Reference proteome</keyword>
<accession>A0A1S3K2A4</accession>
<dbReference type="RefSeq" id="XP_013416768.1">
    <property type="nucleotide sequence ID" value="XM_013561314.1"/>
</dbReference>
<dbReference type="PROSITE" id="PS00018">
    <property type="entry name" value="EF_HAND_1"/>
    <property type="match status" value="1"/>
</dbReference>
<evidence type="ECO:0000313" key="2">
    <source>
        <dbReference type="Proteomes" id="UP000085678"/>
    </source>
</evidence>
<dbReference type="PANTHER" id="PTHR12461:SF18">
    <property type="entry name" value="JMJC DOMAIN-CONTAINING PROTEIN"/>
    <property type="match status" value="1"/>
</dbReference>
<dbReference type="GeneID" id="106178208"/>
<evidence type="ECO:0000259" key="1">
    <source>
        <dbReference type="PROSITE" id="PS51184"/>
    </source>
</evidence>
<dbReference type="SMART" id="SM00558">
    <property type="entry name" value="JmjC"/>
    <property type="match status" value="1"/>
</dbReference>
<dbReference type="PANTHER" id="PTHR12461">
    <property type="entry name" value="HYPOXIA-INDUCIBLE FACTOR 1 ALPHA INHIBITOR-RELATED"/>
    <property type="match status" value="1"/>
</dbReference>
<proteinExistence type="predicted"/>
<dbReference type="OrthoDB" id="415358at2759"/>
<reference evidence="3" key="1">
    <citation type="submission" date="2025-08" db="UniProtKB">
        <authorList>
            <consortium name="RefSeq"/>
        </authorList>
    </citation>
    <scope>IDENTIFICATION</scope>
    <source>
        <tissue evidence="3">Gonads</tissue>
    </source>
</reference>
<name>A0A1S3K2A4_LINAN</name>
<dbReference type="Gene3D" id="1.10.238.10">
    <property type="entry name" value="EF-hand"/>
    <property type="match status" value="1"/>
</dbReference>
<protein>
    <submittedName>
        <fullName evidence="3">tRNA wybutosine-synthesizing protein 5</fullName>
    </submittedName>
</protein>
<dbReference type="FunFam" id="2.60.120.650:FF:000025">
    <property type="entry name" value="Lysine-specific demethylase 8"/>
    <property type="match status" value="1"/>
</dbReference>
<evidence type="ECO:0000313" key="3">
    <source>
        <dbReference type="RefSeq" id="XP_013416768.1"/>
    </source>
</evidence>
<dbReference type="Proteomes" id="UP000085678">
    <property type="component" value="Unplaced"/>
</dbReference>
<dbReference type="InterPro" id="IPR003347">
    <property type="entry name" value="JmjC_dom"/>
</dbReference>
<dbReference type="STRING" id="7574.A0A1S3K2A4"/>
<sequence>MAWRSTLCGSRVSVMDFTPFLLFTFLVCQQGYFAVEVHKETRQWKRFGDGPSHTMDEVDGFPESRTFFENYVFKSRPLKMRGAVKTSPAFRLWEDDYFLEMEMPPDLHVTVETMKKENRSQPVEQMHFKEFVHVYNHTNQYLVNSVPKIIAKDIILPRPLQCEEMIHEGFLTEAMMWYSSGGTSSVVHTDSVDNINCLYRGDKEFVFVDPHKYGELVDLDHPEGAYSGIDVDRVDFDKYPGLREVEYYHVNLTAGDCLYIPYKWIHQVRSYNRNIAVNIWWNFHKNKKLDLSQCEGREEDPAITLDKCQFSGFDEMLQDVESIIAHFLDICKTNKEITFEKFQKILGIDLTEEDEQVLGTEHKLYLSEIFRILDADKSQKLEYKEVEKTSIEAWEKVQELLIKYDDLMGKLDEPDENETAEEIRDEL</sequence>
<dbReference type="Gene3D" id="2.60.120.650">
    <property type="entry name" value="Cupin"/>
    <property type="match status" value="1"/>
</dbReference>
<dbReference type="InParanoid" id="A0A1S3K2A4"/>
<dbReference type="KEGG" id="lak:106178208"/>
<organism evidence="2 3">
    <name type="scientific">Lingula anatina</name>
    <name type="common">Brachiopod</name>
    <name type="synonym">Lingula unguis</name>
    <dbReference type="NCBI Taxonomy" id="7574"/>
    <lineage>
        <taxon>Eukaryota</taxon>
        <taxon>Metazoa</taxon>
        <taxon>Spiralia</taxon>
        <taxon>Lophotrochozoa</taxon>
        <taxon>Brachiopoda</taxon>
        <taxon>Linguliformea</taxon>
        <taxon>Lingulata</taxon>
        <taxon>Lingulida</taxon>
        <taxon>Linguloidea</taxon>
        <taxon>Lingulidae</taxon>
        <taxon>Lingula</taxon>
    </lineage>
</organism>
<feature type="domain" description="JmjC" evidence="1">
    <location>
        <begin position="135"/>
        <end position="298"/>
    </location>
</feature>
<dbReference type="AlphaFoldDB" id="A0A1S3K2A4"/>
<dbReference type="Pfam" id="PF13621">
    <property type="entry name" value="Cupin_8"/>
    <property type="match status" value="1"/>
</dbReference>
<dbReference type="SUPFAM" id="SSF51197">
    <property type="entry name" value="Clavaminate synthase-like"/>
    <property type="match status" value="1"/>
</dbReference>
<dbReference type="InterPro" id="IPR018247">
    <property type="entry name" value="EF_Hand_1_Ca_BS"/>
</dbReference>
<dbReference type="PROSITE" id="PS51184">
    <property type="entry name" value="JMJC"/>
    <property type="match status" value="1"/>
</dbReference>